<name>A0A0F9L1E4_9ZZZZ</name>
<sequence length="300" mass="31200">MAITGNIDLGAWLGKMYGQYTTGRAEEKAMFGKGVGALEQYADIFRPGGEYGAGIEAMIGRGEKKAVASGYQNLVSAGLANTTMPMHLQQTYQEEIGMPTRLRAEDVRMERLGGALGSLGQMYAGYDAGGPTGGDIAHMATGGFSTMMQSRIADMNAQQAAFDRTARNQAGLYSQNLFRDQPGGGGGGGGGTTPTTTQHRGGFANPYGGGGGGFGGGGFAEGELPVMVGGQRVEPGTEDIWKPKISRQAAAEYGIDPLSRGYTYDPSSGTYIAPGGGGETVEDDPFFDYASNLVGISQYI</sequence>
<feature type="compositionally biased region" description="Gly residues" evidence="1">
    <location>
        <begin position="182"/>
        <end position="192"/>
    </location>
</feature>
<evidence type="ECO:0000256" key="1">
    <source>
        <dbReference type="SAM" id="MobiDB-lite"/>
    </source>
</evidence>
<accession>A0A0F9L1E4</accession>
<feature type="region of interest" description="Disordered" evidence="1">
    <location>
        <begin position="178"/>
        <end position="201"/>
    </location>
</feature>
<comment type="caution">
    <text evidence="2">The sequence shown here is derived from an EMBL/GenBank/DDBJ whole genome shotgun (WGS) entry which is preliminary data.</text>
</comment>
<reference evidence="2" key="1">
    <citation type="journal article" date="2015" name="Nature">
        <title>Complex archaea that bridge the gap between prokaryotes and eukaryotes.</title>
        <authorList>
            <person name="Spang A."/>
            <person name="Saw J.H."/>
            <person name="Jorgensen S.L."/>
            <person name="Zaremba-Niedzwiedzka K."/>
            <person name="Martijn J."/>
            <person name="Lind A.E."/>
            <person name="van Eijk R."/>
            <person name="Schleper C."/>
            <person name="Guy L."/>
            <person name="Ettema T.J."/>
        </authorList>
    </citation>
    <scope>NUCLEOTIDE SEQUENCE</scope>
</reference>
<proteinExistence type="predicted"/>
<protein>
    <submittedName>
        <fullName evidence="2">Uncharacterized protein</fullName>
    </submittedName>
</protein>
<organism evidence="2">
    <name type="scientific">marine sediment metagenome</name>
    <dbReference type="NCBI Taxonomy" id="412755"/>
    <lineage>
        <taxon>unclassified sequences</taxon>
        <taxon>metagenomes</taxon>
        <taxon>ecological metagenomes</taxon>
    </lineage>
</organism>
<dbReference type="AlphaFoldDB" id="A0A0F9L1E4"/>
<gene>
    <name evidence="2" type="ORF">LCGC14_1568940</name>
</gene>
<evidence type="ECO:0000313" key="2">
    <source>
        <dbReference type="EMBL" id="KKM28013.1"/>
    </source>
</evidence>
<dbReference type="EMBL" id="LAZR01012210">
    <property type="protein sequence ID" value="KKM28013.1"/>
    <property type="molecule type" value="Genomic_DNA"/>
</dbReference>